<dbReference type="Gene3D" id="3.40.50.2000">
    <property type="entry name" value="Glycogen Phosphorylase B"/>
    <property type="match status" value="1"/>
</dbReference>
<evidence type="ECO:0000313" key="1">
    <source>
        <dbReference type="EMBL" id="AKB62440.1"/>
    </source>
</evidence>
<proteinExistence type="predicted"/>
<dbReference type="GeneID" id="24865731"/>
<dbReference type="Proteomes" id="UP000033116">
    <property type="component" value="Chromosome"/>
</dbReference>
<dbReference type="HOGENOM" id="CLU_064233_0_0_2"/>
<dbReference type="RefSeq" id="WP_048043908.1">
    <property type="nucleotide sequence ID" value="NZ_CP009511.1"/>
</dbReference>
<protein>
    <recommendedName>
        <fullName evidence="3">DUF354 domain-containing protein</fullName>
    </recommendedName>
</protein>
<gene>
    <name evidence="1" type="ORF">MSMAP_2455</name>
</gene>
<dbReference type="SUPFAM" id="SSF53756">
    <property type="entry name" value="UDP-Glycosyltransferase/glycogen phosphorylase"/>
    <property type="match status" value="1"/>
</dbReference>
<dbReference type="PANTHER" id="PTHR39662">
    <property type="entry name" value="DUF354 DOMAIN-CONTAINING PROTEIN-RELATED"/>
    <property type="match status" value="1"/>
</dbReference>
<name>A0A0E3RA92_METMZ</name>
<dbReference type="EMBL" id="CP009511">
    <property type="protein sequence ID" value="AKB62440.1"/>
    <property type="molecule type" value="Genomic_DNA"/>
</dbReference>
<organism evidence="1 2">
    <name type="scientific">Methanosarcina mazei SarPi</name>
    <dbReference type="NCBI Taxonomy" id="1434115"/>
    <lineage>
        <taxon>Archaea</taxon>
        <taxon>Methanobacteriati</taxon>
        <taxon>Methanobacteriota</taxon>
        <taxon>Stenosarchaea group</taxon>
        <taxon>Methanomicrobia</taxon>
        <taxon>Methanosarcinales</taxon>
        <taxon>Methanosarcinaceae</taxon>
        <taxon>Methanosarcina</taxon>
    </lineage>
</organism>
<dbReference type="PATRIC" id="fig|1434115.4.peg.3137"/>
<dbReference type="AlphaFoldDB" id="A0A0E3RA92"/>
<reference evidence="1 2" key="1">
    <citation type="submission" date="2014-07" db="EMBL/GenBank/DDBJ databases">
        <title>Methanogenic archaea and the global carbon cycle.</title>
        <authorList>
            <person name="Henriksen J.R."/>
            <person name="Luke J."/>
            <person name="Reinhart S."/>
            <person name="Benedict M.N."/>
            <person name="Youngblut N.D."/>
            <person name="Metcalf M.E."/>
            <person name="Whitaker R.J."/>
            <person name="Metcalf W.W."/>
        </authorList>
    </citation>
    <scope>NUCLEOTIDE SEQUENCE [LARGE SCALE GENOMIC DNA]</scope>
    <source>
        <strain evidence="1 2">SarPi</strain>
    </source>
</reference>
<dbReference type="InterPro" id="IPR007152">
    <property type="entry name" value="DUF354"/>
</dbReference>
<dbReference type="Pfam" id="PF04007">
    <property type="entry name" value="DUF354"/>
    <property type="match status" value="1"/>
</dbReference>
<evidence type="ECO:0000313" key="2">
    <source>
        <dbReference type="Proteomes" id="UP000033116"/>
    </source>
</evidence>
<dbReference type="PIRSF" id="PIRSF005357">
    <property type="entry name" value="UCP005357"/>
    <property type="match status" value="1"/>
</dbReference>
<evidence type="ECO:0008006" key="3">
    <source>
        <dbReference type="Google" id="ProtNLM"/>
    </source>
</evidence>
<accession>A0A0E3RA92</accession>
<sequence length="348" mass="39917">MRVMVWVGHPKHVHFWKNIVRGLISHGHEVKILAVEKDATIYLLNSFGLEYEILGKNYENLTKKIYGLIQNDIKAFKVAKKFKPDILVSGISLSHISKLIGKPCIFLSDTEHAHLANWLAFPFSDLICTPSCYKMEINPKKQIKYNSYEELAYLHPNYFRPDSTVLSDLGLRVDENFIVLRFVSWNASHDIGQKGIDTESKRECISKLEQYGRVFISSESKIENQFEKYSLNITPEKMHSLLSYAKLYLGESGAMSTEAALLGTPSIYVSSLAGKMGNMEELEEKYGLLHSFTDPKNAIECAINLLENKSVKKEWKNKKEKLLSEKIDITKFMIELIENKNKFRPNNL</sequence>
<dbReference type="PANTHER" id="PTHR39662:SF1">
    <property type="entry name" value="DUF354 DOMAIN-CONTAINING PROTEIN"/>
    <property type="match status" value="1"/>
</dbReference>